<evidence type="ECO:0000256" key="1">
    <source>
        <dbReference type="ARBA" id="ARBA00004328"/>
    </source>
</evidence>
<dbReference type="PROSITE" id="PS51688">
    <property type="entry name" value="ICA"/>
    <property type="match status" value="1"/>
</dbReference>
<dbReference type="EMBL" id="GU071107">
    <property type="protein sequence ID" value="ADP00257.1"/>
    <property type="molecule type" value="Genomic_DNA"/>
</dbReference>
<name>E3SQN9_9CAUD</name>
<keyword evidence="3" id="KW-0946">Virion</keyword>
<accession>E3SQN9</accession>
<evidence type="ECO:0000313" key="5">
    <source>
        <dbReference type="EMBL" id="ADP00257.1"/>
    </source>
</evidence>
<dbReference type="InterPro" id="IPR036388">
    <property type="entry name" value="WH-like_DNA-bd_sf"/>
</dbReference>
<dbReference type="RefSeq" id="YP_005087391.1">
    <property type="nucleotide sequence ID" value="NC_016656.1"/>
</dbReference>
<evidence type="ECO:0000313" key="6">
    <source>
        <dbReference type="Proteomes" id="UP000006536"/>
    </source>
</evidence>
<dbReference type="InterPro" id="IPR030392">
    <property type="entry name" value="S74_ICA"/>
</dbReference>
<dbReference type="Pfam" id="PF03906">
    <property type="entry name" value="Phage_T7_tail"/>
    <property type="match status" value="1"/>
</dbReference>
<comment type="subcellular location">
    <subcellularLocation>
        <location evidence="1">Virion</location>
    </subcellularLocation>
</comment>
<evidence type="ECO:0000256" key="3">
    <source>
        <dbReference type="ARBA" id="ARBA00022844"/>
    </source>
</evidence>
<evidence type="ECO:0000256" key="2">
    <source>
        <dbReference type="ARBA" id="ARBA00022732"/>
    </source>
</evidence>
<feature type="domain" description="Peptidase S74" evidence="4">
    <location>
        <begin position="1167"/>
        <end position="1289"/>
    </location>
</feature>
<dbReference type="InterPro" id="IPR005604">
    <property type="entry name" value="Phage_T7_tail_fibre-like_N"/>
</dbReference>
<dbReference type="InterPro" id="IPR052671">
    <property type="entry name" value="Acrosomal_SP-10-like"/>
</dbReference>
<reference evidence="5 6" key="1">
    <citation type="submission" date="2009-10" db="EMBL/GenBank/DDBJ databases">
        <title>The Genome Sequence of Cyanophage P-SSP2.</title>
        <authorList>
            <consortium name="The Broad Institute Genome Sequencing Platform"/>
            <person name="Henn M.R."/>
            <person name="Sullivan M.S."/>
            <person name="Osburne M.S."/>
            <person name="Levin J."/>
            <person name="Malboeuf C."/>
            <person name="Casali M."/>
            <person name="Russ C."/>
            <person name="Lennon N."/>
            <person name="Erlich R."/>
            <person name="Young S.K."/>
            <person name="Koehrsen M."/>
            <person name="Yandava C."/>
            <person name="Zeng Q."/>
            <person name="Alvarado L."/>
            <person name="Anderson S."/>
            <person name="Berlin A."/>
            <person name="Borenstein D."/>
            <person name="Chen Z."/>
            <person name="Engels R."/>
            <person name="Freedman E."/>
            <person name="Gellesch M."/>
            <person name="Goldberg J."/>
            <person name="Green L."/>
            <person name="Griggs A."/>
            <person name="Gujja S."/>
            <person name="Heiman D."/>
            <person name="Hepburn T."/>
            <person name="Howarth C."/>
            <person name="Jen D."/>
            <person name="Larson L."/>
            <person name="Lewis B."/>
            <person name="Mehta T."/>
            <person name="Park D."/>
            <person name="Pearson M."/>
            <person name="Roberts A."/>
            <person name="Ryan E."/>
            <person name="Saif S."/>
            <person name="Shea T."/>
            <person name="Shenoy N."/>
            <person name="Sisk P."/>
            <person name="Stolte C."/>
            <person name="Sykes S."/>
            <person name="Walk T."/>
            <person name="White J."/>
            <person name="Yu Q."/>
            <person name="Coleman M.L."/>
            <person name="Huang K.H."/>
            <person name="Weigele P.R."/>
            <person name="DeFrancesco A.S."/>
            <person name="Kern S.E."/>
            <person name="Thompson L.R."/>
            <person name="Fu R."/>
            <person name="Hombeck B."/>
            <person name="Chisholm S.W."/>
            <person name="Haas B."/>
            <person name="Nusbaum C."/>
            <person name="Galagan J."/>
            <person name="Birren B."/>
        </authorList>
    </citation>
    <scope>NUCLEOTIDE SEQUENCE [LARGE SCALE GENOMIC DNA]</scope>
    <source>
        <strain evidence="5">Syn26</strain>
    </source>
</reference>
<dbReference type="Pfam" id="PF13884">
    <property type="entry name" value="Peptidase_S74"/>
    <property type="match status" value="1"/>
</dbReference>
<sequence>MATTEHFYTGNNSTTSFAFTFPYLSNSDVKVELDNVVKTENSSGQTNNDYTINNTNIVFNSAPGTGVAIHIYRTTNVDSAQAQYAAGSSIRAADLNNNQTQLLYSAQEASGQLIRQGDLKDSIINSAKIVDGSVATGDLADGLITTVKIAADAVTGAKIADDQINSEHYIDASIDTQHIADSQITTAKIANSNVTTAKIADSNVTTAKIAADAITGAKIADDQINSEHYVDGSIDTAHIANSQITSAKIADGTIIAGDLASNAVTTAKITDLNVTTAKIAADAITGAKIADDQINSEHYVDGSIDTAHIGNNQVTTAKIAADAVTNAKIADDQIDSEHYVDGSIDTAHIGGSQVTDAKLASNSVTTSKIADGQVTTVKISNGDVTLAKLANDLKQTTISDSDTQLPTSGAVVDYVAAQLQPFGGFEAVATEVAFPNTQPVSGVAISISDAGGVVVNGSGVSTTGRTVGGSTITINGFPSSLYNETLVAGVGLIVTSTGSSQTYNYHKILGKEDDIKQLSDDINDFNARYRVGSSNPSSALDSGDLFFNTSTGKLLVYNGTNSAWEEAQSIGNYYINTISSYSGTGGNSASFNGSAYRFVLSNPGTTAEQHIVSVNGVVQKPNSGTSQPGEGFAIDGSSIIFSSAPASGANFFIITIGSTVNIGTPSNGTVTTDKLTSGAVTTVKIADDAVTTAKLALPLDLADNEKIRLGTGNDIELSHDGTESIILSKTGGLQIKDTGGYMRIRSDELKIQSEANETYIEADANGAVQLFYDNSKKFETYANGCTVTGNLNAGNVDLGDSAKARFGDSNDLEIYHDTENYIKSVTANVNLILESAHDVYIKHGGENMLKCTGDGAVELYYDNQQALKTTDNGILVYGHEGNAAHLYLYADEGDDIADRWVLRAAEGSSQFKLRNIASGAWEESIVANGNGSVELYYDNSKKFETTNLGAQITGELSLTTHLKLLDDQKVVCGNGEDLLIYHDGTHSYLDNSTGTFFVRGDTIKLRGKSADEDLIEAFVNGSVRLYYNNSKKFETTNSGGHFTGKFTFNDSSSNQIAFGDSEDLQIYHNSDQNWIVSGSDNLYLKVADGNNDGKIRLLAADDSNMLECNNGGEVELYYNGSKKVATTVWGFQVYGHLIPQGDDTHDLGASNERWDDVYASNGSINTSDKNQKNTIVESDLGLSFVNKLKPVSYKFNNKTRTHYGLIAQDVETTLSDISKPTSGFAGFIKEDIPDQLYVEDDDIPEGKKVGDVKTAAFTTYGLRYHEFISPLIKAVQELSTEVETLKTKVAALEAA</sequence>
<dbReference type="PANTHER" id="PTHR17571:SF34">
    <property type="entry name" value="ACROSOMAL PROTEIN SP-10"/>
    <property type="match status" value="1"/>
</dbReference>
<proteinExistence type="predicted"/>
<dbReference type="Proteomes" id="UP000006536">
    <property type="component" value="Segment"/>
</dbReference>
<evidence type="ECO:0000259" key="4">
    <source>
        <dbReference type="PROSITE" id="PS51688"/>
    </source>
</evidence>
<dbReference type="GeneID" id="11537989"/>
<dbReference type="KEGG" id="vg:11537989"/>
<keyword evidence="6" id="KW-1185">Reference proteome</keyword>
<gene>
    <name evidence="5" type="ORF">CYLG_00057</name>
</gene>
<dbReference type="GO" id="GO:0098015">
    <property type="term" value="C:virus tail"/>
    <property type="evidence" value="ECO:0007669"/>
    <property type="project" value="UniProtKB-KW"/>
</dbReference>
<dbReference type="Gene3D" id="1.10.10.10">
    <property type="entry name" value="Winged helix-like DNA-binding domain superfamily/Winged helix DNA-binding domain"/>
    <property type="match status" value="1"/>
</dbReference>
<organism evidence="5 6">
    <name type="scientific">Cyanophage P-SSP2</name>
    <dbReference type="NCBI Taxonomy" id="444876"/>
    <lineage>
        <taxon>Viruses</taxon>
        <taxon>Duplodnaviria</taxon>
        <taxon>Heunggongvirae</taxon>
        <taxon>Uroviricota</taxon>
        <taxon>Caudoviricetes</taxon>
        <taxon>Autographivirales</taxon>
        <taxon>Sechaudvirinae</taxon>
        <taxon>Tritonvirus</taxon>
        <taxon>Tritonvirus PSSP2</taxon>
    </lineage>
</organism>
<protein>
    <recommendedName>
        <fullName evidence="4">Peptidase S74 domain-containing protein</fullName>
    </recommendedName>
</protein>
<keyword evidence="2" id="KW-1227">Viral tail protein</keyword>
<dbReference type="PANTHER" id="PTHR17571">
    <property type="entry name" value="URINARY PROTEIN RUP /ACROSOMAL PROTEIN SP-10"/>
    <property type="match status" value="1"/>
</dbReference>